<keyword evidence="2" id="KW-1133">Transmembrane helix</keyword>
<evidence type="ECO:0000256" key="2">
    <source>
        <dbReference type="SAM" id="Phobius"/>
    </source>
</evidence>
<dbReference type="EMBL" id="SMKE01000619">
    <property type="protein sequence ID" value="TDB88815.1"/>
    <property type="molecule type" value="Genomic_DNA"/>
</dbReference>
<feature type="transmembrane region" description="Helical" evidence="2">
    <location>
        <begin position="140"/>
        <end position="163"/>
    </location>
</feature>
<evidence type="ECO:0000313" key="5">
    <source>
        <dbReference type="Proteomes" id="UP000295626"/>
    </source>
</evidence>
<dbReference type="Pfam" id="PF13828">
    <property type="entry name" value="DUF4190"/>
    <property type="match status" value="1"/>
</dbReference>
<evidence type="ECO:0000313" key="4">
    <source>
        <dbReference type="EMBL" id="TDB88815.1"/>
    </source>
</evidence>
<proteinExistence type="predicted"/>
<gene>
    <name evidence="4" type="ORF">E1091_15050</name>
</gene>
<keyword evidence="5" id="KW-1185">Reference proteome</keyword>
<protein>
    <submittedName>
        <fullName evidence="4">DUF4190 domain-containing protein</fullName>
    </submittedName>
</protein>
<comment type="caution">
    <text evidence="4">The sequence shown here is derived from an EMBL/GenBank/DDBJ whole genome shotgun (WGS) entry which is preliminary data.</text>
</comment>
<keyword evidence="2" id="KW-0472">Membrane</keyword>
<feature type="compositionally biased region" description="Pro residues" evidence="1">
    <location>
        <begin position="1"/>
        <end position="13"/>
    </location>
</feature>
<accession>A0ABY2DE88</accession>
<sequence length="173" mass="17994">MSQPPPPDRPGPEPAGAEQPPSPYEPPLPPGLGAPPADPGPRWEPAPDWAGSGSYPGAGPHATESGTHYGHQPSYAPQVPYGQYGPPPEPPRHGTNVAAILALVFAFVFAPAGVVLGHVAKRQIRRTGEAGDQLATWGLFLGYAFTALYVLACVGWIALLVWAGTDSGTGSYR</sequence>
<evidence type="ECO:0000256" key="1">
    <source>
        <dbReference type="SAM" id="MobiDB-lite"/>
    </source>
</evidence>
<feature type="region of interest" description="Disordered" evidence="1">
    <location>
        <begin position="1"/>
        <end position="90"/>
    </location>
</feature>
<name>A0ABY2DE88_9ACTN</name>
<evidence type="ECO:0000259" key="3">
    <source>
        <dbReference type="Pfam" id="PF13828"/>
    </source>
</evidence>
<organism evidence="4 5">
    <name type="scientific">Micromonospora fluostatini</name>
    <dbReference type="NCBI Taxonomy" id="1629071"/>
    <lineage>
        <taxon>Bacteria</taxon>
        <taxon>Bacillati</taxon>
        <taxon>Actinomycetota</taxon>
        <taxon>Actinomycetes</taxon>
        <taxon>Micromonosporales</taxon>
        <taxon>Micromonosporaceae</taxon>
        <taxon>Micromonospora</taxon>
    </lineage>
</organism>
<feature type="domain" description="DUF4190" evidence="3">
    <location>
        <begin position="97"/>
        <end position="152"/>
    </location>
</feature>
<dbReference type="InterPro" id="IPR025241">
    <property type="entry name" value="DUF4190"/>
</dbReference>
<reference evidence="4 5" key="1">
    <citation type="submission" date="2019-02" db="EMBL/GenBank/DDBJ databases">
        <title>Draft genome sequences of novel Actinobacteria.</title>
        <authorList>
            <person name="Sahin N."/>
            <person name="Ay H."/>
            <person name="Saygin H."/>
        </authorList>
    </citation>
    <scope>NUCLEOTIDE SEQUENCE [LARGE SCALE GENOMIC DNA]</scope>
    <source>
        <strain evidence="4 5">JCM 30529</strain>
    </source>
</reference>
<dbReference type="Proteomes" id="UP000295626">
    <property type="component" value="Unassembled WGS sequence"/>
</dbReference>
<feature type="transmembrane region" description="Helical" evidence="2">
    <location>
        <begin position="97"/>
        <end position="119"/>
    </location>
</feature>
<keyword evidence="2" id="KW-0812">Transmembrane</keyword>
<feature type="compositionally biased region" description="Pro residues" evidence="1">
    <location>
        <begin position="20"/>
        <end position="44"/>
    </location>
</feature>